<dbReference type="EMBL" id="UINC01143964">
    <property type="protein sequence ID" value="SVD33193.1"/>
    <property type="molecule type" value="Genomic_DNA"/>
</dbReference>
<dbReference type="Gene3D" id="1.20.5.710">
    <property type="entry name" value="Single helix bin"/>
    <property type="match status" value="1"/>
</dbReference>
<evidence type="ECO:0000256" key="3">
    <source>
        <dbReference type="ARBA" id="ARBA00023274"/>
    </source>
</evidence>
<dbReference type="Pfam" id="PF16320">
    <property type="entry name" value="Ribosomal_L12_N"/>
    <property type="match status" value="1"/>
</dbReference>
<dbReference type="AlphaFoldDB" id="A0A382UFZ9"/>
<dbReference type="GO" id="GO:0006412">
    <property type="term" value="P:translation"/>
    <property type="evidence" value="ECO:0007669"/>
    <property type="project" value="InterPro"/>
</dbReference>
<protein>
    <recommendedName>
        <fullName evidence="4">Large ribosomal subunit protein bL12 oligomerization domain-containing protein</fullName>
    </recommendedName>
</protein>
<evidence type="ECO:0000313" key="5">
    <source>
        <dbReference type="EMBL" id="SVD33193.1"/>
    </source>
</evidence>
<gene>
    <name evidence="5" type="ORF">METZ01_LOCUS386047</name>
</gene>
<keyword evidence="2" id="KW-0689">Ribosomal protein</keyword>
<dbReference type="SUPFAM" id="SSF48300">
    <property type="entry name" value="Ribosomal protein L7/12, oligomerisation (N-terminal) domain"/>
    <property type="match status" value="1"/>
</dbReference>
<dbReference type="GO" id="GO:0005840">
    <property type="term" value="C:ribosome"/>
    <property type="evidence" value="ECO:0007669"/>
    <property type="project" value="UniProtKB-KW"/>
</dbReference>
<evidence type="ECO:0000256" key="1">
    <source>
        <dbReference type="ARBA" id="ARBA00007197"/>
    </source>
</evidence>
<comment type="similarity">
    <text evidence="1">Belongs to the bacterial ribosomal protein bL12 family.</text>
</comment>
<proteinExistence type="inferred from homology"/>
<reference evidence="5" key="1">
    <citation type="submission" date="2018-05" db="EMBL/GenBank/DDBJ databases">
        <authorList>
            <person name="Lanie J.A."/>
            <person name="Ng W.-L."/>
            <person name="Kazmierczak K.M."/>
            <person name="Andrzejewski T.M."/>
            <person name="Davidsen T.M."/>
            <person name="Wayne K.J."/>
            <person name="Tettelin H."/>
            <person name="Glass J.I."/>
            <person name="Rusch D."/>
            <person name="Podicherti R."/>
            <person name="Tsui H.-C.T."/>
            <person name="Winkler M.E."/>
        </authorList>
    </citation>
    <scope>NUCLEOTIDE SEQUENCE</scope>
</reference>
<dbReference type="GO" id="GO:1990904">
    <property type="term" value="C:ribonucleoprotein complex"/>
    <property type="evidence" value="ECO:0007669"/>
    <property type="project" value="UniProtKB-KW"/>
</dbReference>
<feature type="domain" description="Large ribosomal subunit protein bL12 oligomerization" evidence="4">
    <location>
        <begin position="6"/>
        <end position="49"/>
    </location>
</feature>
<dbReference type="InterPro" id="IPR036235">
    <property type="entry name" value="Ribosomal_bL12_oligo_N_sf"/>
</dbReference>
<evidence type="ECO:0000259" key="4">
    <source>
        <dbReference type="Pfam" id="PF16320"/>
    </source>
</evidence>
<accession>A0A382UFZ9</accession>
<organism evidence="5">
    <name type="scientific">marine metagenome</name>
    <dbReference type="NCBI Taxonomy" id="408172"/>
    <lineage>
        <taxon>unclassified sequences</taxon>
        <taxon>metagenomes</taxon>
        <taxon>ecological metagenomes</taxon>
    </lineage>
</organism>
<name>A0A382UFZ9_9ZZZZ</name>
<evidence type="ECO:0000256" key="2">
    <source>
        <dbReference type="ARBA" id="ARBA00022980"/>
    </source>
</evidence>
<feature type="non-terminal residue" evidence="5">
    <location>
        <position position="55"/>
    </location>
</feature>
<keyword evidence="3" id="KW-0687">Ribonucleoprotein</keyword>
<dbReference type="GO" id="GO:0003735">
    <property type="term" value="F:structural constituent of ribosome"/>
    <property type="evidence" value="ECO:0007669"/>
    <property type="project" value="InterPro"/>
</dbReference>
<dbReference type="InterPro" id="IPR008932">
    <property type="entry name" value="Ribosomal_bL12_oligo"/>
</dbReference>
<sequence>MAKLTSDDLLKAIEEMSVLELKEFLDAFEEKFDVTAAEPVAVAASTGGEEEASGE</sequence>